<dbReference type="EMBL" id="CP100355">
    <property type="protein sequence ID" value="UTF53871.1"/>
    <property type="molecule type" value="Genomic_DNA"/>
</dbReference>
<organism evidence="1 2">
    <name type="scientific">Natronosalvus rutilus</name>
    <dbReference type="NCBI Taxonomy" id="2953753"/>
    <lineage>
        <taxon>Archaea</taxon>
        <taxon>Methanobacteriati</taxon>
        <taxon>Methanobacteriota</taxon>
        <taxon>Stenosarchaea group</taxon>
        <taxon>Halobacteria</taxon>
        <taxon>Halobacteriales</taxon>
        <taxon>Natrialbaceae</taxon>
        <taxon>Natronosalvus</taxon>
    </lineage>
</organism>
<keyword evidence="1" id="KW-0966">Cell projection</keyword>
<gene>
    <name evidence="1" type="ORF">NGM29_00885</name>
</gene>
<name>A0A9E7NAI4_9EURY</name>
<proteinExistence type="predicted"/>
<dbReference type="Pfam" id="PF01917">
    <property type="entry name" value="Flagellin_arch-type"/>
    <property type="match status" value="1"/>
</dbReference>
<dbReference type="GeneID" id="73288557"/>
<dbReference type="AlphaFoldDB" id="A0A9E7NAI4"/>
<keyword evidence="1" id="KW-0969">Cilium</keyword>
<sequence>MARTALVHLVLFIAVVSVATLAVGVLVTESGLYADALEDESERERAVLETELTIVNDPESGATYDGNGTTTIYVKNVGGKTLEPDDLEVVLDGEYVTAPETRVVDGDRWREGTVLEVTIDRPLERGDHRVAVSLDEARETLEFAHRVVFWLDSQPPATCSADECVVNTSEETLTLTMGTDPLEEGVDVTYSLNDSANENVTFERTTGTTDSNGENATVLDFSPLANETDVSESVLVTVDAGWDTQTLVVRIESER</sequence>
<keyword evidence="1" id="KW-0282">Flagellum</keyword>
<dbReference type="KEGG" id="sawl:NGM29_00885"/>
<evidence type="ECO:0000313" key="2">
    <source>
        <dbReference type="Proteomes" id="UP001056855"/>
    </source>
</evidence>
<keyword evidence="2" id="KW-1185">Reference proteome</keyword>
<dbReference type="PANTHER" id="PTHR42200:SF2">
    <property type="entry name" value="ARCHAEAL FLAGELLA-RELATED PROTEIN F"/>
    <property type="match status" value="1"/>
</dbReference>
<dbReference type="RefSeq" id="WP_254158388.1">
    <property type="nucleotide sequence ID" value="NZ_CP100355.1"/>
</dbReference>
<dbReference type="InterPro" id="IPR002774">
    <property type="entry name" value="Flagellin_arc-type"/>
</dbReference>
<reference evidence="1" key="1">
    <citation type="submission" date="2022-06" db="EMBL/GenBank/DDBJ databases">
        <title>Diverse halophilic archaea isolated from saline environments.</title>
        <authorList>
            <person name="Cui H.-L."/>
        </authorList>
    </citation>
    <scope>NUCLEOTIDE SEQUENCE</scope>
    <source>
        <strain evidence="1">WLHS1</strain>
    </source>
</reference>
<accession>A0A9E7NAI4</accession>
<dbReference type="PANTHER" id="PTHR42200">
    <property type="entry name" value="ARCHAEAL FLAGELLA-RELATED PROTEIN F-RELATED"/>
    <property type="match status" value="1"/>
</dbReference>
<evidence type="ECO:0000313" key="1">
    <source>
        <dbReference type="EMBL" id="UTF53871.1"/>
    </source>
</evidence>
<dbReference type="GO" id="GO:0097588">
    <property type="term" value="P:archaeal or bacterial-type flagellum-dependent cell motility"/>
    <property type="evidence" value="ECO:0007669"/>
    <property type="project" value="InterPro"/>
</dbReference>
<protein>
    <submittedName>
        <fullName evidence="1">Flagellin</fullName>
    </submittedName>
</protein>
<dbReference type="GO" id="GO:0005198">
    <property type="term" value="F:structural molecule activity"/>
    <property type="evidence" value="ECO:0007669"/>
    <property type="project" value="InterPro"/>
</dbReference>
<dbReference type="Proteomes" id="UP001056855">
    <property type="component" value="Chromosome"/>
</dbReference>